<evidence type="ECO:0000259" key="2">
    <source>
        <dbReference type="PROSITE" id="PS50888"/>
    </source>
</evidence>
<dbReference type="SMART" id="SM00353">
    <property type="entry name" value="HLH"/>
    <property type="match status" value="1"/>
</dbReference>
<protein>
    <submittedName>
        <fullName evidence="4">BHLH domain-containing protein</fullName>
    </submittedName>
</protein>
<dbReference type="GO" id="GO:0046983">
    <property type="term" value="F:protein dimerization activity"/>
    <property type="evidence" value="ECO:0007669"/>
    <property type="project" value="InterPro"/>
</dbReference>
<proteinExistence type="predicted"/>
<dbReference type="Pfam" id="PF00010">
    <property type="entry name" value="HLH"/>
    <property type="match status" value="1"/>
</dbReference>
<dbReference type="AlphaFoldDB" id="A0A1I8JP64"/>
<keyword evidence="3" id="KW-1185">Reference proteome</keyword>
<name>A0A1I8JP64_9PLAT</name>
<dbReference type="GO" id="GO:0000981">
    <property type="term" value="F:DNA-binding transcription factor activity, RNA polymerase II-specific"/>
    <property type="evidence" value="ECO:0007669"/>
    <property type="project" value="TreeGrafter"/>
</dbReference>
<dbReference type="InterPro" id="IPR050283">
    <property type="entry name" value="E-box_TF_Regulators"/>
</dbReference>
<evidence type="ECO:0000313" key="4">
    <source>
        <dbReference type="WBParaSite" id="snap_masked-unitig_25555-processed-gene-0.1-mRNA-1"/>
    </source>
</evidence>
<dbReference type="SUPFAM" id="SSF47459">
    <property type="entry name" value="HLH, helix-loop-helix DNA-binding domain"/>
    <property type="match status" value="1"/>
</dbReference>
<dbReference type="GO" id="GO:0000977">
    <property type="term" value="F:RNA polymerase II transcription regulatory region sequence-specific DNA binding"/>
    <property type="evidence" value="ECO:0007669"/>
    <property type="project" value="TreeGrafter"/>
</dbReference>
<feature type="region of interest" description="Disordered" evidence="1">
    <location>
        <begin position="157"/>
        <end position="177"/>
    </location>
</feature>
<dbReference type="Proteomes" id="UP000095280">
    <property type="component" value="Unplaced"/>
</dbReference>
<feature type="compositionally biased region" description="Polar residues" evidence="1">
    <location>
        <begin position="157"/>
        <end position="166"/>
    </location>
</feature>
<dbReference type="PANTHER" id="PTHR23349">
    <property type="entry name" value="BASIC HELIX-LOOP-HELIX TRANSCRIPTION FACTOR, TWIST"/>
    <property type="match status" value="1"/>
</dbReference>
<feature type="compositionally biased region" description="Low complexity" evidence="1">
    <location>
        <begin position="167"/>
        <end position="177"/>
    </location>
</feature>
<sequence length="323" mass="34820">REGTGAKEETSDSSALLLSVRLKKRSAVCNGFSSSKMSDAEEQVLLAGLSRISICSGRLQRRRQRLLHQWRDSTQAAPLWMSRTRWRRCPKSGPVSASASEMFSINSAFEELRSHIPTFPYERRLSKIDTLRLAIGYIAFLRDTKFIRHALAPSQQCRNYSKRSGSQRPAGPAGLAALPQPRLLPDFADIATLTRLPSWCAAAGVGQDSNPGSHASVLKVERHELTAAVPEQLRHEFTMAEISDSVTVADSGRRLPAVSATAAAACRRRPHSGFWSSCGSSNGLVSGDGWELGQADGFSGGSGRLSAEVRKGVQAAAADAVCG</sequence>
<dbReference type="WBParaSite" id="snap_masked-unitig_25555-processed-gene-0.1-mRNA-1">
    <property type="protein sequence ID" value="snap_masked-unitig_25555-processed-gene-0.1-mRNA-1"/>
    <property type="gene ID" value="snap_masked-unitig_25555-processed-gene-0.1"/>
</dbReference>
<organism evidence="3 4">
    <name type="scientific">Macrostomum lignano</name>
    <dbReference type="NCBI Taxonomy" id="282301"/>
    <lineage>
        <taxon>Eukaryota</taxon>
        <taxon>Metazoa</taxon>
        <taxon>Spiralia</taxon>
        <taxon>Lophotrochozoa</taxon>
        <taxon>Platyhelminthes</taxon>
        <taxon>Rhabditophora</taxon>
        <taxon>Macrostomorpha</taxon>
        <taxon>Macrostomida</taxon>
        <taxon>Macrostomidae</taxon>
        <taxon>Macrostomum</taxon>
    </lineage>
</organism>
<evidence type="ECO:0000256" key="1">
    <source>
        <dbReference type="SAM" id="MobiDB-lite"/>
    </source>
</evidence>
<dbReference type="Gene3D" id="4.10.280.10">
    <property type="entry name" value="Helix-loop-helix DNA-binding domain"/>
    <property type="match status" value="1"/>
</dbReference>
<dbReference type="GO" id="GO:0032502">
    <property type="term" value="P:developmental process"/>
    <property type="evidence" value="ECO:0007669"/>
    <property type="project" value="TreeGrafter"/>
</dbReference>
<dbReference type="InterPro" id="IPR036638">
    <property type="entry name" value="HLH_DNA-bd_sf"/>
</dbReference>
<accession>A0A1I8JP64</accession>
<dbReference type="InterPro" id="IPR011598">
    <property type="entry name" value="bHLH_dom"/>
</dbReference>
<reference evidence="4" key="1">
    <citation type="submission" date="2016-11" db="UniProtKB">
        <authorList>
            <consortium name="WormBaseParasite"/>
        </authorList>
    </citation>
    <scope>IDENTIFICATION</scope>
</reference>
<evidence type="ECO:0000313" key="3">
    <source>
        <dbReference type="Proteomes" id="UP000095280"/>
    </source>
</evidence>
<dbReference type="PROSITE" id="PS50888">
    <property type="entry name" value="BHLH"/>
    <property type="match status" value="1"/>
</dbReference>
<feature type="domain" description="BHLH" evidence="2">
    <location>
        <begin position="89"/>
        <end position="141"/>
    </location>
</feature>
<dbReference type="PANTHER" id="PTHR23349:SF68">
    <property type="entry name" value="FI14601P"/>
    <property type="match status" value="1"/>
</dbReference>